<keyword evidence="1 3" id="KW-0853">WD repeat</keyword>
<dbReference type="AlphaFoldDB" id="A0A4P9X370"/>
<feature type="non-terminal residue" evidence="5">
    <location>
        <position position="1"/>
    </location>
</feature>
<evidence type="ECO:0000313" key="6">
    <source>
        <dbReference type="Proteomes" id="UP000268535"/>
    </source>
</evidence>
<keyword evidence="2" id="KW-0677">Repeat</keyword>
<feature type="repeat" description="WD" evidence="3">
    <location>
        <begin position="251"/>
        <end position="292"/>
    </location>
</feature>
<dbReference type="Proteomes" id="UP000268535">
    <property type="component" value="Unassembled WGS sequence"/>
</dbReference>
<sequence length="317" mass="33173">PIDTVSALAFDPDDDGSTLLATSWDGVARLYDGRRGTLLHASASVSGTPLVPLLSGCYVTGGRGILLGGLDGQVRCWQPSSTPSVASSSSTPLAVLGTHAAAVSALAFATETSLAISGSWDGTCAFWDVRRANLSSSASACVHRFSVSGKVFALDVRGETMLLGLSNRMMAAYDVRRPGRLLWQMASPLKYMTRSLALAPDDSGTFVLGSIEGRVAMDSVVRAPAAAAANTPSPSPPLRYAFKCHRELTDVATRIHSIEALAFHPTYGTFASGGTDGMVNVWDGRQRKRIRQLPRVPAGGITSMAFSGAGDRLAIAA</sequence>
<dbReference type="PROSITE" id="PS00678">
    <property type="entry name" value="WD_REPEATS_1"/>
    <property type="match status" value="1"/>
</dbReference>
<protein>
    <submittedName>
        <fullName evidence="4">WD40 repeat-like protein</fullName>
    </submittedName>
</protein>
<dbReference type="InterPro" id="IPR019775">
    <property type="entry name" value="WD40_repeat_CS"/>
</dbReference>
<reference evidence="6 7" key="1">
    <citation type="journal article" date="2018" name="Nat. Microbiol.">
        <title>Leveraging single-cell genomics to expand the fungal tree of life.</title>
        <authorList>
            <person name="Ahrendt S.R."/>
            <person name="Quandt C.A."/>
            <person name="Ciobanu D."/>
            <person name="Clum A."/>
            <person name="Salamov A."/>
            <person name="Andreopoulos B."/>
            <person name="Cheng J.F."/>
            <person name="Woyke T."/>
            <person name="Pelin A."/>
            <person name="Henrissat B."/>
            <person name="Reynolds N.K."/>
            <person name="Benny G.L."/>
            <person name="Smith M.E."/>
            <person name="James T.Y."/>
            <person name="Grigoriev I.V."/>
        </authorList>
    </citation>
    <scope>NUCLEOTIDE SEQUENCE [LARGE SCALE GENOMIC DNA]</scope>
    <source>
        <strain evidence="6 7">ATCC 52028</strain>
    </source>
</reference>
<dbReference type="EMBL" id="ML014283">
    <property type="protein sequence ID" value="RKO99462.1"/>
    <property type="molecule type" value="Genomic_DNA"/>
</dbReference>
<dbReference type="Pfam" id="PF00400">
    <property type="entry name" value="WD40"/>
    <property type="match status" value="3"/>
</dbReference>
<feature type="repeat" description="WD" evidence="3">
    <location>
        <begin position="96"/>
        <end position="137"/>
    </location>
</feature>
<dbReference type="EMBL" id="ML009111">
    <property type="protein sequence ID" value="RKO98164.1"/>
    <property type="molecule type" value="Genomic_DNA"/>
</dbReference>
<gene>
    <name evidence="4" type="ORF">CAUPRSCDRAFT_836</name>
    <name evidence="5" type="ORF">CXG81DRAFT_2446</name>
</gene>
<evidence type="ECO:0000313" key="7">
    <source>
        <dbReference type="Proteomes" id="UP000274922"/>
    </source>
</evidence>
<feature type="non-terminal residue" evidence="5">
    <location>
        <position position="317"/>
    </location>
</feature>
<reference evidence="4" key="3">
    <citation type="submission" date="2018-08" db="EMBL/GenBank/DDBJ databases">
        <title>Leveraging single-cell genomics to expand the Fungal Tree of Life.</title>
        <authorList>
            <consortium name="DOE Joint Genome Institute"/>
            <person name="Ahrendt S.R."/>
            <person name="Quandt C.A."/>
            <person name="Ciobanu D."/>
            <person name="Clum A."/>
            <person name="Salamov A."/>
            <person name="Andreopoulos B."/>
            <person name="Cheng J.-F."/>
            <person name="Woyke T."/>
            <person name="Pelin A."/>
            <person name="Henrissat B."/>
            <person name="Reynolds N."/>
            <person name="Benny G.L."/>
            <person name="Smith M.E."/>
            <person name="James T.Y."/>
            <person name="Grigoriev I.V."/>
        </authorList>
    </citation>
    <scope>NUCLEOTIDE SEQUENCE</scope>
    <source>
        <strain evidence="4">ATCC 52028</strain>
    </source>
</reference>
<dbReference type="SUPFAM" id="SSF50978">
    <property type="entry name" value="WD40 repeat-like"/>
    <property type="match status" value="1"/>
</dbReference>
<evidence type="ECO:0000256" key="2">
    <source>
        <dbReference type="ARBA" id="ARBA00022737"/>
    </source>
</evidence>
<dbReference type="Gene3D" id="2.130.10.10">
    <property type="entry name" value="YVTN repeat-like/Quinoprotein amine dehydrogenase"/>
    <property type="match status" value="1"/>
</dbReference>
<dbReference type="OrthoDB" id="10262475at2759"/>
<keyword evidence="7" id="KW-1185">Reference proteome</keyword>
<dbReference type="Proteomes" id="UP000274922">
    <property type="component" value="Unassembled WGS sequence"/>
</dbReference>
<evidence type="ECO:0000313" key="4">
    <source>
        <dbReference type="EMBL" id="RKO98164.1"/>
    </source>
</evidence>
<dbReference type="PROSITE" id="PS50082">
    <property type="entry name" value="WD_REPEATS_2"/>
    <property type="match status" value="2"/>
</dbReference>
<organism evidence="5 7">
    <name type="scientific">Caulochytrium protostelioides</name>
    <dbReference type="NCBI Taxonomy" id="1555241"/>
    <lineage>
        <taxon>Eukaryota</taxon>
        <taxon>Fungi</taxon>
        <taxon>Fungi incertae sedis</taxon>
        <taxon>Chytridiomycota</taxon>
        <taxon>Chytridiomycota incertae sedis</taxon>
        <taxon>Chytridiomycetes</taxon>
        <taxon>Caulochytriales</taxon>
        <taxon>Caulochytriaceae</taxon>
        <taxon>Caulochytrium</taxon>
    </lineage>
</organism>
<evidence type="ECO:0000313" key="5">
    <source>
        <dbReference type="EMBL" id="RKO99462.1"/>
    </source>
</evidence>
<dbReference type="InterPro" id="IPR015943">
    <property type="entry name" value="WD40/YVTN_repeat-like_dom_sf"/>
</dbReference>
<name>A0A4P9X370_9FUNG</name>
<evidence type="ECO:0000256" key="1">
    <source>
        <dbReference type="ARBA" id="ARBA00022574"/>
    </source>
</evidence>
<dbReference type="STRING" id="1555241.A0A4P9X370"/>
<dbReference type="InterPro" id="IPR036322">
    <property type="entry name" value="WD40_repeat_dom_sf"/>
</dbReference>
<proteinExistence type="predicted"/>
<dbReference type="PANTHER" id="PTHR10971">
    <property type="entry name" value="MRNA EXPORT FACTOR AND BUB3"/>
    <property type="match status" value="1"/>
</dbReference>
<dbReference type="InterPro" id="IPR001680">
    <property type="entry name" value="WD40_rpt"/>
</dbReference>
<accession>A0A4P9X370</accession>
<dbReference type="SMART" id="SM00320">
    <property type="entry name" value="WD40"/>
    <property type="match status" value="4"/>
</dbReference>
<evidence type="ECO:0000256" key="3">
    <source>
        <dbReference type="PROSITE-ProRule" id="PRU00221"/>
    </source>
</evidence>
<reference evidence="5" key="2">
    <citation type="submission" date="2018-04" db="EMBL/GenBank/DDBJ databases">
        <title>Leveraging single-cell genomics to expand the Fungal Tree of Life.</title>
        <authorList>
            <consortium name="DOE Joint Genome Institute"/>
            <person name="Ahrendt S.R."/>
            <person name="Quandt C.A."/>
            <person name="Ciobanu D."/>
            <person name="Clum A."/>
            <person name="Salamov A."/>
            <person name="Andreopoulos B."/>
            <person name="Cheng J.-F."/>
            <person name="Woyke T."/>
            <person name="Pelin A."/>
            <person name="Henrissat B."/>
            <person name="Benny G.L."/>
            <person name="Smith M.E."/>
            <person name="James T.Y."/>
            <person name="Grigoriev I.V."/>
        </authorList>
    </citation>
    <scope>NUCLEOTIDE SEQUENCE</scope>
    <source>
        <strain evidence="5">ATCC 52028</strain>
    </source>
</reference>
<dbReference type="PROSITE" id="PS50294">
    <property type="entry name" value="WD_REPEATS_REGION"/>
    <property type="match status" value="2"/>
</dbReference>